<evidence type="ECO:0000313" key="3">
    <source>
        <dbReference type="Proteomes" id="UP000077115"/>
    </source>
</evidence>
<dbReference type="InterPro" id="IPR013272">
    <property type="entry name" value="Vps72/YL1_C"/>
</dbReference>
<sequence>MKKYGSFVDTATVVGGAHGHVSQCTPGTGRSKKSNAYMPAATDDMAICPITGLPAKYTDPLTGTPYATPEALDTIQQLANGEYGWAPSIKGFIHRFDEVAPKDAPEGWLDCTVGRPFVVPKLEPPKRSTGFR</sequence>
<dbReference type="EMBL" id="DS022300">
    <property type="protein sequence ID" value="OAJ37132.1"/>
    <property type="molecule type" value="Genomic_DNA"/>
</dbReference>
<feature type="domain" description="Vps72/YL1 C-terminal" evidence="1">
    <location>
        <begin position="46"/>
        <end position="75"/>
    </location>
</feature>
<evidence type="ECO:0000259" key="1">
    <source>
        <dbReference type="SMART" id="SM00993"/>
    </source>
</evidence>
<organism evidence="2 3">
    <name type="scientific">Batrachochytrium dendrobatidis (strain JEL423)</name>
    <dbReference type="NCBI Taxonomy" id="403673"/>
    <lineage>
        <taxon>Eukaryota</taxon>
        <taxon>Fungi</taxon>
        <taxon>Fungi incertae sedis</taxon>
        <taxon>Chytridiomycota</taxon>
        <taxon>Chytridiomycota incertae sedis</taxon>
        <taxon>Chytridiomycetes</taxon>
        <taxon>Rhizophydiales</taxon>
        <taxon>Rhizophydiales incertae sedis</taxon>
        <taxon>Batrachochytrium</taxon>
    </lineage>
</organism>
<dbReference type="SMART" id="SM00993">
    <property type="entry name" value="YL1_C"/>
    <property type="match status" value="1"/>
</dbReference>
<proteinExistence type="predicted"/>
<accession>A0A177WBL8</accession>
<dbReference type="Proteomes" id="UP000077115">
    <property type="component" value="Unassembled WGS sequence"/>
</dbReference>
<dbReference type="VEuPathDB" id="FungiDB:BDEG_21195"/>
<dbReference type="AlphaFoldDB" id="A0A177WBL8"/>
<dbReference type="Pfam" id="PF08265">
    <property type="entry name" value="YL1_C"/>
    <property type="match status" value="1"/>
</dbReference>
<dbReference type="STRING" id="403673.A0A177WBL8"/>
<protein>
    <recommendedName>
        <fullName evidence="1">Vps72/YL1 C-terminal domain-containing protein</fullName>
    </recommendedName>
</protein>
<name>A0A177WBL8_BATDL</name>
<reference evidence="2 3" key="1">
    <citation type="submission" date="2006-10" db="EMBL/GenBank/DDBJ databases">
        <title>The Genome Sequence of Batrachochytrium dendrobatidis JEL423.</title>
        <authorList>
            <consortium name="The Broad Institute Genome Sequencing Platform"/>
            <person name="Birren B."/>
            <person name="Lander E."/>
            <person name="Galagan J."/>
            <person name="Cuomo C."/>
            <person name="Devon K."/>
            <person name="Jaffe D."/>
            <person name="Butler J."/>
            <person name="Alvarez P."/>
            <person name="Gnerre S."/>
            <person name="Grabherr M."/>
            <person name="Kleber M."/>
            <person name="Mauceli E."/>
            <person name="Brockman W."/>
            <person name="Young S."/>
            <person name="LaButti K."/>
            <person name="Sykes S."/>
            <person name="DeCaprio D."/>
            <person name="Crawford M."/>
            <person name="Koehrsen M."/>
            <person name="Engels R."/>
            <person name="Montgomery P."/>
            <person name="Pearson M."/>
            <person name="Howarth C."/>
            <person name="Larson L."/>
            <person name="White J."/>
            <person name="O'Leary S."/>
            <person name="Kodira C."/>
            <person name="Zeng Q."/>
            <person name="Yandava C."/>
            <person name="Alvarado L."/>
            <person name="Longcore J."/>
            <person name="James T."/>
        </authorList>
    </citation>
    <scope>NUCLEOTIDE SEQUENCE [LARGE SCALE GENOMIC DNA]</scope>
    <source>
        <strain evidence="2 3">JEL423</strain>
    </source>
</reference>
<evidence type="ECO:0000313" key="2">
    <source>
        <dbReference type="EMBL" id="OAJ37132.1"/>
    </source>
</evidence>
<reference evidence="2 3" key="2">
    <citation type="submission" date="2016-05" db="EMBL/GenBank/DDBJ databases">
        <title>Lineage-specific infection strategies underlie the spectrum of fungal disease in amphibians.</title>
        <authorList>
            <person name="Cuomo C.A."/>
            <person name="Farrer R.A."/>
            <person name="James T."/>
            <person name="Longcore J."/>
            <person name="Birren B."/>
        </authorList>
    </citation>
    <scope>NUCLEOTIDE SEQUENCE [LARGE SCALE GENOMIC DNA]</scope>
    <source>
        <strain evidence="2 3">JEL423</strain>
    </source>
</reference>
<dbReference type="OrthoDB" id="78296at2759"/>
<gene>
    <name evidence="2" type="ORF">BDEG_21195</name>
</gene>